<dbReference type="OMA" id="EEVCGFC"/>
<dbReference type="InterPro" id="IPR029001">
    <property type="entry name" value="ITPase-like_fam"/>
</dbReference>
<reference evidence="2" key="1">
    <citation type="submission" date="2010-02" db="EMBL/GenBank/DDBJ databases">
        <title>Sequencing and annotation of the Blastocystis hominis genome.</title>
        <authorList>
            <person name="Wincker P."/>
        </authorList>
    </citation>
    <scope>NUCLEOTIDE SEQUENCE</scope>
    <source>
        <strain evidence="2">Singapore isolate B</strain>
    </source>
</reference>
<dbReference type="Pfam" id="PF02545">
    <property type="entry name" value="Maf"/>
    <property type="match status" value="1"/>
</dbReference>
<dbReference type="Proteomes" id="UP000008312">
    <property type="component" value="Unassembled WGS sequence"/>
</dbReference>
<proteinExistence type="predicted"/>
<evidence type="ECO:0000256" key="1">
    <source>
        <dbReference type="ARBA" id="ARBA00022801"/>
    </source>
</evidence>
<evidence type="ECO:0008006" key="4">
    <source>
        <dbReference type="Google" id="ProtNLM"/>
    </source>
</evidence>
<dbReference type="GO" id="GO:0047429">
    <property type="term" value="F:nucleoside triphosphate diphosphatase activity"/>
    <property type="evidence" value="ECO:0007669"/>
    <property type="project" value="InterPro"/>
</dbReference>
<dbReference type="InParanoid" id="D8MBE1"/>
<dbReference type="InterPro" id="IPR003697">
    <property type="entry name" value="Maf-like"/>
</dbReference>
<dbReference type="PANTHER" id="PTHR43213:SF4">
    <property type="entry name" value="7-METHYL-GTP PYROPHOSPHATASE"/>
    <property type="match status" value="1"/>
</dbReference>
<dbReference type="PANTHER" id="PTHR43213">
    <property type="entry name" value="BIFUNCTIONAL DTTP/UTP PYROPHOSPHATASE/METHYLTRANSFERASE PROTEIN-RELATED"/>
    <property type="match status" value="1"/>
</dbReference>
<dbReference type="Gene3D" id="3.90.950.10">
    <property type="match status" value="1"/>
</dbReference>
<dbReference type="PIRSF" id="PIRSF006305">
    <property type="entry name" value="Maf"/>
    <property type="match status" value="1"/>
</dbReference>
<dbReference type="RefSeq" id="XP_012899428.1">
    <property type="nucleotide sequence ID" value="XM_013043974.1"/>
</dbReference>
<name>D8MBE1_BLAHO</name>
<dbReference type="EMBL" id="FN668691">
    <property type="protein sequence ID" value="CBK25380.2"/>
    <property type="molecule type" value="Genomic_DNA"/>
</dbReference>
<dbReference type="SUPFAM" id="SSF52972">
    <property type="entry name" value="ITPase-like"/>
    <property type="match status" value="1"/>
</dbReference>
<dbReference type="OrthoDB" id="10267058at2759"/>
<sequence>MQTVYTRRDLQLPKDFSLCLFSVSKFRRQILDNLHIHYFASRAGINEKQIRDPDPKELTMKLAQAKMDVLVYILPYFQAVLKRSHHAHSIIVTADQVAWKNGKICEKPTTEEQCHAYLNSYCNSYVELYSAICVFNSDTEKRYTCCDVSRVEVVSYSPANKKFADIPMSVQDYLIEKGDVFYSCGGITVEDPKLQQCITHIDEMDRVVLTAFFSV</sequence>
<dbReference type="AlphaFoldDB" id="D8MBE1"/>
<protein>
    <recommendedName>
        <fullName evidence="4">Maf-like protein</fullName>
    </recommendedName>
</protein>
<dbReference type="GeneID" id="24923041"/>
<evidence type="ECO:0000313" key="2">
    <source>
        <dbReference type="EMBL" id="CBK25380.2"/>
    </source>
</evidence>
<keyword evidence="1" id="KW-0378">Hydrolase</keyword>
<organism evidence="2">
    <name type="scientific">Blastocystis hominis</name>
    <dbReference type="NCBI Taxonomy" id="12968"/>
    <lineage>
        <taxon>Eukaryota</taxon>
        <taxon>Sar</taxon>
        <taxon>Stramenopiles</taxon>
        <taxon>Bigyra</taxon>
        <taxon>Opalozoa</taxon>
        <taxon>Opalinata</taxon>
        <taxon>Blastocystidae</taxon>
        <taxon>Blastocystis</taxon>
    </lineage>
</organism>
<evidence type="ECO:0000313" key="3">
    <source>
        <dbReference type="Proteomes" id="UP000008312"/>
    </source>
</evidence>
<gene>
    <name evidence="2" type="ORF">GSBLH_T00006917001</name>
</gene>
<accession>D8MBE1</accession>
<keyword evidence="3" id="KW-1185">Reference proteome</keyword>